<dbReference type="PANTHER" id="PTHR23291:SF50">
    <property type="entry name" value="PROTEIN LIFEGUARD 4"/>
    <property type="match status" value="1"/>
</dbReference>
<evidence type="ECO:0008006" key="8">
    <source>
        <dbReference type="Google" id="ProtNLM"/>
    </source>
</evidence>
<dbReference type="Proteomes" id="UP001497512">
    <property type="component" value="Chromosome 6"/>
</dbReference>
<dbReference type="Pfam" id="PF01027">
    <property type="entry name" value="Bax1-I"/>
    <property type="match status" value="1"/>
</dbReference>
<feature type="transmembrane region" description="Helical" evidence="5">
    <location>
        <begin position="219"/>
        <end position="241"/>
    </location>
</feature>
<proteinExistence type="inferred from homology"/>
<keyword evidence="7" id="KW-1185">Reference proteome</keyword>
<evidence type="ECO:0000256" key="2">
    <source>
        <dbReference type="ARBA" id="ARBA00022692"/>
    </source>
</evidence>
<evidence type="ECO:0000313" key="7">
    <source>
        <dbReference type="Proteomes" id="UP001497512"/>
    </source>
</evidence>
<evidence type="ECO:0000313" key="6">
    <source>
        <dbReference type="EMBL" id="CAK9228495.1"/>
    </source>
</evidence>
<organism evidence="6 7">
    <name type="scientific">Sphagnum troendelagicum</name>
    <dbReference type="NCBI Taxonomy" id="128251"/>
    <lineage>
        <taxon>Eukaryota</taxon>
        <taxon>Viridiplantae</taxon>
        <taxon>Streptophyta</taxon>
        <taxon>Embryophyta</taxon>
        <taxon>Bryophyta</taxon>
        <taxon>Sphagnophytina</taxon>
        <taxon>Sphagnopsida</taxon>
        <taxon>Sphagnales</taxon>
        <taxon>Sphagnaceae</taxon>
        <taxon>Sphagnum</taxon>
    </lineage>
</organism>
<name>A0ABP0URE9_9BRYO</name>
<evidence type="ECO:0000256" key="3">
    <source>
        <dbReference type="ARBA" id="ARBA00022989"/>
    </source>
</evidence>
<feature type="transmembrane region" description="Helical" evidence="5">
    <location>
        <begin position="75"/>
        <end position="95"/>
    </location>
</feature>
<evidence type="ECO:0000256" key="5">
    <source>
        <dbReference type="RuleBase" id="RU004379"/>
    </source>
</evidence>
<dbReference type="EMBL" id="OZ019898">
    <property type="protein sequence ID" value="CAK9228495.1"/>
    <property type="molecule type" value="Genomic_DNA"/>
</dbReference>
<gene>
    <name evidence="6" type="ORF">CSSPTR1EN2_LOCUS19135</name>
</gene>
<dbReference type="PANTHER" id="PTHR23291">
    <property type="entry name" value="BAX INHIBITOR-RELATED"/>
    <property type="match status" value="1"/>
</dbReference>
<accession>A0ABP0URE9</accession>
<protein>
    <recommendedName>
        <fullName evidence="8">BI1-like protein</fullName>
    </recommendedName>
</protein>
<feature type="transmembrane region" description="Helical" evidence="5">
    <location>
        <begin position="43"/>
        <end position="63"/>
    </location>
</feature>
<comment type="subcellular location">
    <subcellularLocation>
        <location evidence="1">Membrane</location>
        <topology evidence="1">Multi-pass membrane protein</topology>
    </subcellularLocation>
</comment>
<feature type="transmembrane region" description="Helical" evidence="5">
    <location>
        <begin position="189"/>
        <end position="207"/>
    </location>
</feature>
<evidence type="ECO:0000256" key="1">
    <source>
        <dbReference type="ARBA" id="ARBA00004141"/>
    </source>
</evidence>
<keyword evidence="4 5" id="KW-0472">Membrane</keyword>
<comment type="similarity">
    <text evidence="5">Belongs to the BI1 family.</text>
</comment>
<keyword evidence="2 5" id="KW-0812">Transmembrane</keyword>
<sequence>MGVGDFQAGFDDDIEKGFGQTAALYPGIGADENTLRWGFIRKVYGILSVQFVLTTVVAGFVVLSTPVSQFFQANPISIIVLAFLPLILLCPLYAYQQSHPLNLILLGLFTVSISLTVGISCSLAPVGIVLEALLLTAIVVVSLTAYTYWAAKNGYDFSFLGPILFTSLIVIVLFGLVQAFFPLGPISQTIYGGLTALLFSAYIVYDTDNLIKRYTYDQFIWASVALYLDVLNLFLSILQVLRSVQSSG</sequence>
<feature type="transmembrane region" description="Helical" evidence="5">
    <location>
        <begin position="102"/>
        <end position="126"/>
    </location>
</feature>
<dbReference type="InterPro" id="IPR006214">
    <property type="entry name" value="Bax_inhibitor_1-related"/>
</dbReference>
<evidence type="ECO:0000256" key="4">
    <source>
        <dbReference type="ARBA" id="ARBA00023136"/>
    </source>
</evidence>
<keyword evidence="3 5" id="KW-1133">Transmembrane helix</keyword>
<feature type="transmembrane region" description="Helical" evidence="5">
    <location>
        <begin position="132"/>
        <end position="151"/>
    </location>
</feature>
<reference evidence="6" key="1">
    <citation type="submission" date="2024-02" db="EMBL/GenBank/DDBJ databases">
        <authorList>
            <consortium name="ELIXIR-Norway"/>
            <consortium name="Elixir Norway"/>
        </authorList>
    </citation>
    <scope>NUCLEOTIDE SEQUENCE</scope>
</reference>
<feature type="transmembrane region" description="Helical" evidence="5">
    <location>
        <begin position="163"/>
        <end position="183"/>
    </location>
</feature>